<dbReference type="InterPro" id="IPR054593">
    <property type="entry name" value="Beta-mannosidase-like_N2"/>
</dbReference>
<evidence type="ECO:0000313" key="13">
    <source>
        <dbReference type="Proteomes" id="UP000305067"/>
    </source>
</evidence>
<protein>
    <recommendedName>
        <fullName evidence="7">Beta-mannosidase B</fullName>
        <ecNumber evidence="3">3.2.1.25</ecNumber>
    </recommendedName>
    <alternativeName>
        <fullName evidence="8">Mannanase B</fullName>
    </alternativeName>
</protein>
<dbReference type="AlphaFoldDB" id="A0A5C3Q4G4"/>
<dbReference type="OrthoDB" id="2866996at2759"/>
<dbReference type="Gene3D" id="2.60.120.260">
    <property type="entry name" value="Galactose-binding domain-like"/>
    <property type="match status" value="1"/>
</dbReference>
<keyword evidence="4 12" id="KW-0378">Hydrolase</keyword>
<dbReference type="FunFam" id="3.20.20.80:FF:000050">
    <property type="entry name" value="Beta-mannosidase B"/>
    <property type="match status" value="1"/>
</dbReference>
<dbReference type="EC" id="3.2.1.25" evidence="3"/>
<dbReference type="Pfam" id="PF00703">
    <property type="entry name" value="Glyco_hydro_2"/>
    <property type="match status" value="1"/>
</dbReference>
<name>A0A5C3Q4G4_9AGAR</name>
<dbReference type="STRING" id="1884261.A0A5C3Q4G4"/>
<dbReference type="Pfam" id="PF22666">
    <property type="entry name" value="Glyco_hydro_2_N2"/>
    <property type="match status" value="1"/>
</dbReference>
<dbReference type="SUPFAM" id="SSF49303">
    <property type="entry name" value="beta-Galactosidase/glucuronidase domain"/>
    <property type="match status" value="2"/>
</dbReference>
<evidence type="ECO:0000256" key="4">
    <source>
        <dbReference type="ARBA" id="ARBA00022801"/>
    </source>
</evidence>
<evidence type="ECO:0000259" key="11">
    <source>
        <dbReference type="Pfam" id="PF22666"/>
    </source>
</evidence>
<keyword evidence="5" id="KW-0326">Glycosidase</keyword>
<dbReference type="SUPFAM" id="SSF51445">
    <property type="entry name" value="(Trans)glycosidases"/>
    <property type="match status" value="1"/>
</dbReference>
<dbReference type="GO" id="GO:0005975">
    <property type="term" value="P:carbohydrate metabolic process"/>
    <property type="evidence" value="ECO:0007669"/>
    <property type="project" value="InterPro"/>
</dbReference>
<proteinExistence type="inferred from homology"/>
<dbReference type="Pfam" id="PF17786">
    <property type="entry name" value="Mannosidase_ig"/>
    <property type="match status" value="1"/>
</dbReference>
<evidence type="ECO:0000256" key="5">
    <source>
        <dbReference type="ARBA" id="ARBA00023295"/>
    </source>
</evidence>
<comment type="similarity">
    <text evidence="6">Belongs to the glycosyl hydrolase 2 family. Beta-mannosidase B subfamily.</text>
</comment>
<keyword evidence="13" id="KW-1185">Reference proteome</keyword>
<evidence type="ECO:0000256" key="8">
    <source>
        <dbReference type="ARBA" id="ARBA00041614"/>
    </source>
</evidence>
<evidence type="ECO:0000256" key="3">
    <source>
        <dbReference type="ARBA" id="ARBA00012754"/>
    </source>
</evidence>
<dbReference type="PANTHER" id="PTHR43730:SF1">
    <property type="entry name" value="BETA-MANNOSIDASE"/>
    <property type="match status" value="1"/>
</dbReference>
<sequence>MVFALRLDNTSASWAFKQRSSSSPSDPYTTPSLDLKTELDTPALSETFSEISGKEGGTKGAWIPAQTYPSEVHVELLKRGLIKDPYKGFEEHNVQWIGEVEWLYKCSFQVSEKDVREGDKAELEFQGLDTLCDVYLNGHKLLKANNQFRTWVVIVPRDSLVLDSQDKANVLLLHFTSAKKLSLEEEEKYGAVRAGSTNLGQAGRVYVRKAQYDWRWDWGPELMTCGPYRPIILRSYGLRIKDVYPRASLRPDGKAFSPYLNAQITLSGASASSAGSLSLPEGAKLSLQLIDKATNSVIVTQQASPTTLDVLAKLKGEDGECVGEGADEDLAVVEFGEAWSAGSKKLGEEIKAWWPVGYGEQPLYDVKVQLLDKVGVVLDESIKTTGFRSIKLIEEPVEEADQYGKGTSFLFEVNGVRVFIGGSNWIPADNFLTTITDERYRAWLQLLKDGNQNMVRIWGGGVYEPDIFFDICDELGILVWHDFQFACGVYPAHASFLSAVRAEAITNVTRLRSHPSIALWCGNNEDYQMVLQWGDVAHLPAVKIYEELLPEVVGSLSTEPPVPYWRGSPYGGKGWDTADPTIGDVHQWNVWGGKEFPYQNYDILGGRFVSEFGMPAMPNWKTIEYWMDGADKKEWYHQSPLIAQHCRAGMFERRFSIPMNENFRVTEDLETYAFTTQIMQAEAVGFAYKAWRRQWKGKGKEYCSGVIVWQLNDCWPVTSWAIADYFLRKKPSYYVIARELAPVTVAAQRTVTHNRASDRPRAFYEFGATQSLGATLDIWGTNSTLSNVEVTVEINAIDLRSPSWKFSKTIPSFTLLSNQSTEILSEPVPCPSLKEIEYDIPVESWTTSSSVVVHVKITDMKTGVVLSRASDWPQPYRYIDLKGHSETVGISLDVAADGNSVKVESKKPVKGLVLGVEGGDEDGVVWGDNSLDLFPGDVQVIKVKGLEGRGVNARYLGKEKL</sequence>
<evidence type="ECO:0000256" key="7">
    <source>
        <dbReference type="ARBA" id="ARBA00041069"/>
    </source>
</evidence>
<dbReference type="InterPro" id="IPR013783">
    <property type="entry name" value="Ig-like_fold"/>
</dbReference>
<dbReference type="Proteomes" id="UP000305067">
    <property type="component" value="Unassembled WGS sequence"/>
</dbReference>
<feature type="domain" description="Glycoside hydrolase family 2 immunoglobulin-like beta-sandwich" evidence="9">
    <location>
        <begin position="304"/>
        <end position="388"/>
    </location>
</feature>
<feature type="domain" description="Beta-mannosidase-like galactose-binding" evidence="11">
    <location>
        <begin position="59"/>
        <end position="229"/>
    </location>
</feature>
<accession>A0A5C3Q4G4</accession>
<dbReference type="InterPro" id="IPR050887">
    <property type="entry name" value="Beta-mannosidase_GH2"/>
</dbReference>
<dbReference type="InterPro" id="IPR006102">
    <property type="entry name" value="Ig-like_GH2"/>
</dbReference>
<reference evidence="12 13" key="1">
    <citation type="journal article" date="2019" name="Nat. Ecol. Evol.">
        <title>Megaphylogeny resolves global patterns of mushroom evolution.</title>
        <authorList>
            <person name="Varga T."/>
            <person name="Krizsan K."/>
            <person name="Foldi C."/>
            <person name="Dima B."/>
            <person name="Sanchez-Garcia M."/>
            <person name="Sanchez-Ramirez S."/>
            <person name="Szollosi G.J."/>
            <person name="Szarkandi J.G."/>
            <person name="Papp V."/>
            <person name="Albert L."/>
            <person name="Andreopoulos W."/>
            <person name="Angelini C."/>
            <person name="Antonin V."/>
            <person name="Barry K.W."/>
            <person name="Bougher N.L."/>
            <person name="Buchanan P."/>
            <person name="Buyck B."/>
            <person name="Bense V."/>
            <person name="Catcheside P."/>
            <person name="Chovatia M."/>
            <person name="Cooper J."/>
            <person name="Damon W."/>
            <person name="Desjardin D."/>
            <person name="Finy P."/>
            <person name="Geml J."/>
            <person name="Haridas S."/>
            <person name="Hughes K."/>
            <person name="Justo A."/>
            <person name="Karasinski D."/>
            <person name="Kautmanova I."/>
            <person name="Kiss B."/>
            <person name="Kocsube S."/>
            <person name="Kotiranta H."/>
            <person name="LaButti K.M."/>
            <person name="Lechner B.E."/>
            <person name="Liimatainen K."/>
            <person name="Lipzen A."/>
            <person name="Lukacs Z."/>
            <person name="Mihaltcheva S."/>
            <person name="Morgado L.N."/>
            <person name="Niskanen T."/>
            <person name="Noordeloos M.E."/>
            <person name="Ohm R.A."/>
            <person name="Ortiz-Santana B."/>
            <person name="Ovrebo C."/>
            <person name="Racz N."/>
            <person name="Riley R."/>
            <person name="Savchenko A."/>
            <person name="Shiryaev A."/>
            <person name="Soop K."/>
            <person name="Spirin V."/>
            <person name="Szebenyi C."/>
            <person name="Tomsovsky M."/>
            <person name="Tulloss R.E."/>
            <person name="Uehling J."/>
            <person name="Grigoriev I.V."/>
            <person name="Vagvolgyi C."/>
            <person name="Papp T."/>
            <person name="Martin F.M."/>
            <person name="Miettinen O."/>
            <person name="Hibbett D.S."/>
            <person name="Nagy L.G."/>
        </authorList>
    </citation>
    <scope>NUCLEOTIDE SEQUENCE [LARGE SCALE GENOMIC DNA]</scope>
    <source>
        <strain evidence="12 13">CBS 309.79</strain>
    </source>
</reference>
<evidence type="ECO:0000256" key="2">
    <source>
        <dbReference type="ARBA" id="ARBA00004740"/>
    </source>
</evidence>
<comment type="catalytic activity">
    <reaction evidence="1">
        <text>Hydrolysis of terminal, non-reducing beta-D-mannose residues in beta-D-mannosides.</text>
        <dbReference type="EC" id="3.2.1.25"/>
    </reaction>
</comment>
<evidence type="ECO:0000256" key="1">
    <source>
        <dbReference type="ARBA" id="ARBA00000829"/>
    </source>
</evidence>
<dbReference type="Gene3D" id="2.60.40.10">
    <property type="entry name" value="Immunoglobulins"/>
    <property type="match status" value="1"/>
</dbReference>
<feature type="domain" description="Mannosidase Ig/CBM-like" evidence="10">
    <location>
        <begin position="775"/>
        <end position="878"/>
    </location>
</feature>
<dbReference type="InterPro" id="IPR041447">
    <property type="entry name" value="Mannosidase_ig"/>
</dbReference>
<dbReference type="EMBL" id="ML178867">
    <property type="protein sequence ID" value="TFK96057.1"/>
    <property type="molecule type" value="Genomic_DNA"/>
</dbReference>
<dbReference type="InterPro" id="IPR017853">
    <property type="entry name" value="GH"/>
</dbReference>
<organism evidence="12 13">
    <name type="scientific">Pterulicium gracile</name>
    <dbReference type="NCBI Taxonomy" id="1884261"/>
    <lineage>
        <taxon>Eukaryota</taxon>
        <taxon>Fungi</taxon>
        <taxon>Dikarya</taxon>
        <taxon>Basidiomycota</taxon>
        <taxon>Agaricomycotina</taxon>
        <taxon>Agaricomycetes</taxon>
        <taxon>Agaricomycetidae</taxon>
        <taxon>Agaricales</taxon>
        <taxon>Pleurotineae</taxon>
        <taxon>Pterulaceae</taxon>
        <taxon>Pterulicium</taxon>
    </lineage>
</organism>
<dbReference type="PANTHER" id="PTHR43730">
    <property type="entry name" value="BETA-MANNOSIDASE"/>
    <property type="match status" value="1"/>
</dbReference>
<dbReference type="Gene3D" id="3.20.20.80">
    <property type="entry name" value="Glycosidases"/>
    <property type="match status" value="1"/>
</dbReference>
<evidence type="ECO:0000313" key="12">
    <source>
        <dbReference type="EMBL" id="TFK96057.1"/>
    </source>
</evidence>
<gene>
    <name evidence="12" type="ORF">BDV98DRAFT_608525</name>
</gene>
<dbReference type="InterPro" id="IPR008979">
    <property type="entry name" value="Galactose-bd-like_sf"/>
</dbReference>
<evidence type="ECO:0000259" key="9">
    <source>
        <dbReference type="Pfam" id="PF00703"/>
    </source>
</evidence>
<comment type="pathway">
    <text evidence="2">Glycan metabolism; N-glycan degradation.</text>
</comment>
<dbReference type="GO" id="GO:0006516">
    <property type="term" value="P:glycoprotein catabolic process"/>
    <property type="evidence" value="ECO:0007669"/>
    <property type="project" value="TreeGrafter"/>
</dbReference>
<dbReference type="GO" id="GO:0004567">
    <property type="term" value="F:beta-mannosidase activity"/>
    <property type="evidence" value="ECO:0007669"/>
    <property type="project" value="UniProtKB-EC"/>
</dbReference>
<evidence type="ECO:0000259" key="10">
    <source>
        <dbReference type="Pfam" id="PF17786"/>
    </source>
</evidence>
<dbReference type="SUPFAM" id="SSF49785">
    <property type="entry name" value="Galactose-binding domain-like"/>
    <property type="match status" value="1"/>
</dbReference>
<evidence type="ECO:0000256" key="6">
    <source>
        <dbReference type="ARBA" id="ARBA00038429"/>
    </source>
</evidence>
<dbReference type="InterPro" id="IPR036156">
    <property type="entry name" value="Beta-gal/glucu_dom_sf"/>
</dbReference>